<organism evidence="7 8">
    <name type="scientific">Heliomicrobium gestii</name>
    <name type="common">Heliobacterium gestii</name>
    <dbReference type="NCBI Taxonomy" id="2699"/>
    <lineage>
        <taxon>Bacteria</taxon>
        <taxon>Bacillati</taxon>
        <taxon>Bacillota</taxon>
        <taxon>Clostridia</taxon>
        <taxon>Eubacteriales</taxon>
        <taxon>Heliobacteriaceae</taxon>
        <taxon>Heliomicrobium</taxon>
    </lineage>
</organism>
<evidence type="ECO:0000256" key="3">
    <source>
        <dbReference type="ARBA" id="ARBA00022840"/>
    </source>
</evidence>
<comment type="caution">
    <text evidence="7">The sequence shown here is derived from an EMBL/GenBank/DDBJ whole genome shotgun (WGS) entry which is preliminary data.</text>
</comment>
<dbReference type="HAMAP" id="MF_02040">
    <property type="entry name" value="Mrp_NBP35"/>
    <property type="match status" value="1"/>
</dbReference>
<comment type="similarity">
    <text evidence="6">Belongs to the Mrp/NBP35 ATP-binding proteins family.</text>
</comment>
<feature type="binding site" evidence="6">
    <location>
        <begin position="16"/>
        <end position="23"/>
    </location>
    <ligand>
        <name>ATP</name>
        <dbReference type="ChEBI" id="CHEBI:30616"/>
    </ligand>
</feature>
<gene>
    <name evidence="7" type="ORF">GTO89_07915</name>
</gene>
<dbReference type="GO" id="GO:0016887">
    <property type="term" value="F:ATP hydrolysis activity"/>
    <property type="evidence" value="ECO:0007669"/>
    <property type="project" value="UniProtKB-UniRule"/>
</dbReference>
<dbReference type="OrthoDB" id="9809679at2"/>
<dbReference type="GO" id="GO:0140663">
    <property type="term" value="F:ATP-dependent FeS chaperone activity"/>
    <property type="evidence" value="ECO:0007669"/>
    <property type="project" value="InterPro"/>
</dbReference>
<dbReference type="AlphaFoldDB" id="A0A845L9R9"/>
<dbReference type="InterPro" id="IPR044304">
    <property type="entry name" value="NUBPL-like"/>
</dbReference>
<evidence type="ECO:0000256" key="6">
    <source>
        <dbReference type="HAMAP-Rule" id="MF_02040"/>
    </source>
</evidence>
<dbReference type="GO" id="GO:0016226">
    <property type="term" value="P:iron-sulfur cluster assembly"/>
    <property type="evidence" value="ECO:0007669"/>
    <property type="project" value="InterPro"/>
</dbReference>
<accession>A0A845L9R9</accession>
<sequence>MSERWRETPVIAVGSGKGGVGKSTVTVNLAVALARSGYRVGLLDADILGYSVCRLLGVGTIAPADFNGEVLEPVTAWGVKMISMGLFTGQEELPLIWRGPIVSGILKRFIHNVNWGELDYLLIDLPPGTGDVALTIMHELPQLKLLVITTPQESAAHVAVRLAHMATRAKVSLLGLVENMARFACPQCGAEYDIFGPGQAGSLAQKLGTTFFGALPLEAATRLACDEGRPIVVNDESPSSAAYRAIARGIADASRTA</sequence>
<dbReference type="RefSeq" id="WP_161261525.1">
    <property type="nucleotide sequence ID" value="NZ_JAFBDC010000004.1"/>
</dbReference>
<comment type="function">
    <text evidence="6">Binds and transfers iron-sulfur (Fe-S) clusters to target apoproteins. Can hydrolyze ATP.</text>
</comment>
<dbReference type="PANTHER" id="PTHR42961">
    <property type="entry name" value="IRON-SULFUR PROTEIN NUBPL"/>
    <property type="match status" value="1"/>
</dbReference>
<evidence type="ECO:0000313" key="7">
    <source>
        <dbReference type="EMBL" id="MZP42958.1"/>
    </source>
</evidence>
<dbReference type="Proteomes" id="UP000471031">
    <property type="component" value="Unassembled WGS sequence"/>
</dbReference>
<proteinExistence type="inferred from homology"/>
<keyword evidence="5 6" id="KW-0411">Iron-sulfur</keyword>
<dbReference type="FunFam" id="3.40.50.300:FF:001119">
    <property type="entry name" value="Iron-sulfur cluster carrier protein"/>
    <property type="match status" value="1"/>
</dbReference>
<comment type="subunit">
    <text evidence="6">Homodimer.</text>
</comment>
<keyword evidence="2 6" id="KW-0547">Nucleotide-binding</keyword>
<dbReference type="CDD" id="cd02037">
    <property type="entry name" value="Mrp_NBP35"/>
    <property type="match status" value="1"/>
</dbReference>
<dbReference type="GO" id="GO:0051539">
    <property type="term" value="F:4 iron, 4 sulfur cluster binding"/>
    <property type="evidence" value="ECO:0007669"/>
    <property type="project" value="TreeGrafter"/>
</dbReference>
<dbReference type="InterPro" id="IPR000808">
    <property type="entry name" value="Mrp-like_CS"/>
</dbReference>
<dbReference type="Pfam" id="PF10609">
    <property type="entry name" value="ParA"/>
    <property type="match status" value="1"/>
</dbReference>
<dbReference type="GO" id="GO:0005524">
    <property type="term" value="F:ATP binding"/>
    <property type="evidence" value="ECO:0007669"/>
    <property type="project" value="UniProtKB-UniRule"/>
</dbReference>
<dbReference type="InterPro" id="IPR027417">
    <property type="entry name" value="P-loop_NTPase"/>
</dbReference>
<reference evidence="7 8" key="1">
    <citation type="submission" date="2020-01" db="EMBL/GenBank/DDBJ databases">
        <title>Whole genome sequence of Heliobacterium gestii DSM 11169.</title>
        <authorList>
            <person name="Kyndt J.A."/>
            <person name="Meyer T.E."/>
        </authorList>
    </citation>
    <scope>NUCLEOTIDE SEQUENCE [LARGE SCALE GENOMIC DNA]</scope>
    <source>
        <strain evidence="7 8">DSM 11169</strain>
    </source>
</reference>
<dbReference type="GO" id="GO:0046872">
    <property type="term" value="F:metal ion binding"/>
    <property type="evidence" value="ECO:0007669"/>
    <property type="project" value="UniProtKB-KW"/>
</dbReference>
<dbReference type="Gene3D" id="3.40.50.300">
    <property type="entry name" value="P-loop containing nucleotide triphosphate hydrolases"/>
    <property type="match status" value="1"/>
</dbReference>
<dbReference type="PANTHER" id="PTHR42961:SF2">
    <property type="entry name" value="IRON-SULFUR PROTEIN NUBPL"/>
    <property type="match status" value="1"/>
</dbReference>
<evidence type="ECO:0000256" key="2">
    <source>
        <dbReference type="ARBA" id="ARBA00022741"/>
    </source>
</evidence>
<evidence type="ECO:0000256" key="4">
    <source>
        <dbReference type="ARBA" id="ARBA00023004"/>
    </source>
</evidence>
<dbReference type="InterPro" id="IPR033756">
    <property type="entry name" value="YlxH/NBP35"/>
</dbReference>
<protein>
    <recommendedName>
        <fullName evidence="6">Iron-sulfur cluster carrier protein</fullName>
    </recommendedName>
</protein>
<dbReference type="SUPFAM" id="SSF52540">
    <property type="entry name" value="P-loop containing nucleoside triphosphate hydrolases"/>
    <property type="match status" value="1"/>
</dbReference>
<keyword evidence="6" id="KW-0378">Hydrolase</keyword>
<keyword evidence="4 6" id="KW-0408">Iron</keyword>
<dbReference type="PROSITE" id="PS01215">
    <property type="entry name" value="MRP"/>
    <property type="match status" value="1"/>
</dbReference>
<evidence type="ECO:0000256" key="5">
    <source>
        <dbReference type="ARBA" id="ARBA00023014"/>
    </source>
</evidence>
<evidence type="ECO:0000256" key="1">
    <source>
        <dbReference type="ARBA" id="ARBA00022723"/>
    </source>
</evidence>
<keyword evidence="8" id="KW-1185">Reference proteome</keyword>
<keyword evidence="1 6" id="KW-0479">Metal-binding</keyword>
<name>A0A845L9R9_HELGE</name>
<dbReference type="EMBL" id="WXEX01000005">
    <property type="protein sequence ID" value="MZP42958.1"/>
    <property type="molecule type" value="Genomic_DNA"/>
</dbReference>
<keyword evidence="3 6" id="KW-0067">ATP-binding</keyword>
<evidence type="ECO:0000313" key="8">
    <source>
        <dbReference type="Proteomes" id="UP000471031"/>
    </source>
</evidence>
<dbReference type="InterPro" id="IPR019591">
    <property type="entry name" value="Mrp/NBP35_ATP-bd"/>
</dbReference>